<dbReference type="STRING" id="486041.B0DCC1"/>
<dbReference type="HOGENOM" id="CLU_2942156_0_0_1"/>
<dbReference type="KEGG" id="lbc:LACBIDRAFT_298144"/>
<protein>
    <submittedName>
        <fullName evidence="1">Predicted protein</fullName>
    </submittedName>
</protein>
<dbReference type="Proteomes" id="UP000001194">
    <property type="component" value="Unassembled WGS sequence"/>
</dbReference>
<sequence length="60" mass="6676">MNLRWLESAIPASTMQAWVTREGKPVYTEALANFAKYPIFPNSAIKLAVVPTLKRVSGKL</sequence>
<evidence type="ECO:0000313" key="2">
    <source>
        <dbReference type="Proteomes" id="UP000001194"/>
    </source>
</evidence>
<dbReference type="RefSeq" id="XP_001881662.1">
    <property type="nucleotide sequence ID" value="XM_001881627.1"/>
</dbReference>
<dbReference type="EMBL" id="DS547103">
    <property type="protein sequence ID" value="EDR07873.1"/>
    <property type="molecule type" value="Genomic_DNA"/>
</dbReference>
<dbReference type="InParanoid" id="B0DCC1"/>
<keyword evidence="2" id="KW-1185">Reference proteome</keyword>
<name>B0DCC1_LACBS</name>
<gene>
    <name evidence="1" type="ORF">LACBIDRAFT_298144</name>
</gene>
<dbReference type="AlphaFoldDB" id="B0DCC1"/>
<dbReference type="GeneID" id="6077080"/>
<organism evidence="2">
    <name type="scientific">Laccaria bicolor (strain S238N-H82 / ATCC MYA-4686)</name>
    <name type="common">Bicoloured deceiver</name>
    <name type="synonym">Laccaria laccata var. bicolor</name>
    <dbReference type="NCBI Taxonomy" id="486041"/>
    <lineage>
        <taxon>Eukaryota</taxon>
        <taxon>Fungi</taxon>
        <taxon>Dikarya</taxon>
        <taxon>Basidiomycota</taxon>
        <taxon>Agaricomycotina</taxon>
        <taxon>Agaricomycetes</taxon>
        <taxon>Agaricomycetidae</taxon>
        <taxon>Agaricales</taxon>
        <taxon>Agaricineae</taxon>
        <taxon>Hydnangiaceae</taxon>
        <taxon>Laccaria</taxon>
    </lineage>
</organism>
<dbReference type="OrthoDB" id="364513at2759"/>
<proteinExistence type="predicted"/>
<evidence type="ECO:0000313" key="1">
    <source>
        <dbReference type="EMBL" id="EDR07873.1"/>
    </source>
</evidence>
<accession>B0DCC1</accession>
<reference evidence="1 2" key="1">
    <citation type="journal article" date="2008" name="Nature">
        <title>The genome of Laccaria bicolor provides insights into mycorrhizal symbiosis.</title>
        <authorList>
            <person name="Martin F."/>
            <person name="Aerts A."/>
            <person name="Ahren D."/>
            <person name="Brun A."/>
            <person name="Danchin E.G.J."/>
            <person name="Duchaussoy F."/>
            <person name="Gibon J."/>
            <person name="Kohler A."/>
            <person name="Lindquist E."/>
            <person name="Pereda V."/>
            <person name="Salamov A."/>
            <person name="Shapiro H.J."/>
            <person name="Wuyts J."/>
            <person name="Blaudez D."/>
            <person name="Buee M."/>
            <person name="Brokstein P."/>
            <person name="Canbaeck B."/>
            <person name="Cohen D."/>
            <person name="Courty P.E."/>
            <person name="Coutinho P.M."/>
            <person name="Delaruelle C."/>
            <person name="Detter J.C."/>
            <person name="Deveau A."/>
            <person name="DiFazio S."/>
            <person name="Duplessis S."/>
            <person name="Fraissinet-Tachet L."/>
            <person name="Lucic E."/>
            <person name="Frey-Klett P."/>
            <person name="Fourrey C."/>
            <person name="Feussner I."/>
            <person name="Gay G."/>
            <person name="Grimwood J."/>
            <person name="Hoegger P.J."/>
            <person name="Jain P."/>
            <person name="Kilaru S."/>
            <person name="Labbe J."/>
            <person name="Lin Y.C."/>
            <person name="Legue V."/>
            <person name="Le Tacon F."/>
            <person name="Marmeisse R."/>
            <person name="Melayah D."/>
            <person name="Montanini B."/>
            <person name="Muratet M."/>
            <person name="Nehls U."/>
            <person name="Niculita-Hirzel H."/>
            <person name="Oudot-Le Secq M.P."/>
            <person name="Peter M."/>
            <person name="Quesneville H."/>
            <person name="Rajashekar B."/>
            <person name="Reich M."/>
            <person name="Rouhier N."/>
            <person name="Schmutz J."/>
            <person name="Yin T."/>
            <person name="Chalot M."/>
            <person name="Henrissat B."/>
            <person name="Kuees U."/>
            <person name="Lucas S."/>
            <person name="Van de Peer Y."/>
            <person name="Podila G.K."/>
            <person name="Polle A."/>
            <person name="Pukkila P.J."/>
            <person name="Richardson P.M."/>
            <person name="Rouze P."/>
            <person name="Sanders I.R."/>
            <person name="Stajich J.E."/>
            <person name="Tunlid A."/>
            <person name="Tuskan G."/>
            <person name="Grigoriev I.V."/>
        </authorList>
    </citation>
    <scope>NUCLEOTIDE SEQUENCE [LARGE SCALE GENOMIC DNA]</scope>
    <source>
        <strain evidence="2">S238N-H82 / ATCC MYA-4686</strain>
    </source>
</reference>